<feature type="transmembrane region" description="Helical" evidence="6">
    <location>
        <begin position="446"/>
        <end position="467"/>
    </location>
</feature>
<feature type="transmembrane region" description="Helical" evidence="6">
    <location>
        <begin position="209"/>
        <end position="240"/>
    </location>
</feature>
<feature type="transmembrane region" description="Helical" evidence="6">
    <location>
        <begin position="306"/>
        <end position="328"/>
    </location>
</feature>
<evidence type="ECO:0000256" key="2">
    <source>
        <dbReference type="ARBA" id="ARBA00022475"/>
    </source>
</evidence>
<reference evidence="9" key="1">
    <citation type="journal article" date="2020" name="mSystems">
        <title>Genome- and Community-Level Interaction Insights into Carbon Utilization and Element Cycling Functions of Hydrothermarchaeota in Hydrothermal Sediment.</title>
        <authorList>
            <person name="Zhou Z."/>
            <person name="Liu Y."/>
            <person name="Xu W."/>
            <person name="Pan J."/>
            <person name="Luo Z.H."/>
            <person name="Li M."/>
        </authorList>
    </citation>
    <scope>NUCLEOTIDE SEQUENCE [LARGE SCALE GENOMIC DNA]</scope>
    <source>
        <strain evidence="8">SpSt-618</strain>
        <strain evidence="9">SpSt-657</strain>
    </source>
</reference>
<dbReference type="EMBL" id="DTAI01000011">
    <property type="protein sequence ID" value="HGN35976.1"/>
    <property type="molecule type" value="Genomic_DNA"/>
</dbReference>
<dbReference type="PRINTS" id="PR01437">
    <property type="entry name" value="NUOXDRDTASE4"/>
</dbReference>
<evidence type="ECO:0000256" key="1">
    <source>
        <dbReference type="ARBA" id="ARBA00004651"/>
    </source>
</evidence>
<keyword evidence="4 6" id="KW-1133">Transmembrane helix</keyword>
<name>A0A7J3JPJ4_9CREN</name>
<sequence>MMLHEVGLIPILLVLAAFITPIFSLFTRNRYFYSTYMLIVAIVITLFSYKTIDAVMRGHILVYPFGGWPPPLGIVYTVDFMNGILGFLASILFLKISIYSFWYYGKVAGYEWLTTLMLLLMAGVMGCIYTGDIFNFFVMLEVLCISSYALVSFFKRRRWAVEASISYAFIGALATTFFLFGVSFIYAAYGTLNIADIAAKAQGIVPDTISSWSGVCVGDVCFGNIVLASAVSIALTLWALTFEAGLFPNNYWLPSAYTEAPTPASALFAGIVDKVGTYGVLRIMLTIFSGGSMLMFKVFEIPFRDLVLMILSMLGIVSGYLGSLVMVIQRDVKRFLSYSTISHIGLLFIPFIGFTSNHPEEIMAKTLAAILFHSIVHALSESMLFTGFGTLATIAGSRKIDDMRGYGRRYPAIALAVTIGMLSLLGLAPLPGFFSKYMIFLPMIEASAYIQALSIIIISGISAIGYFRVIYTLFLPKLEDSKKSEYGIVLPSILCISVALILLILGLTYITYDIYSILVSGSKMVVSTNGIRKYIMTVDSIYLKLFTAGGG</sequence>
<feature type="transmembrane region" description="Helical" evidence="6">
    <location>
        <begin position="488"/>
        <end position="512"/>
    </location>
</feature>
<organism evidence="9">
    <name type="scientific">Ignisphaera aggregans</name>
    <dbReference type="NCBI Taxonomy" id="334771"/>
    <lineage>
        <taxon>Archaea</taxon>
        <taxon>Thermoproteota</taxon>
        <taxon>Thermoprotei</taxon>
        <taxon>Desulfurococcales</taxon>
        <taxon>Desulfurococcaceae</taxon>
        <taxon>Ignisphaera</taxon>
    </lineage>
</organism>
<feature type="transmembrane region" description="Helical" evidence="6">
    <location>
        <begin position="275"/>
        <end position="294"/>
    </location>
</feature>
<comment type="caution">
    <text evidence="9">The sequence shown here is derived from an EMBL/GenBank/DDBJ whole genome shotgun (WGS) entry which is preliminary data.</text>
</comment>
<feature type="transmembrane region" description="Helical" evidence="6">
    <location>
        <begin position="412"/>
        <end position="434"/>
    </location>
</feature>
<evidence type="ECO:0000256" key="3">
    <source>
        <dbReference type="ARBA" id="ARBA00022692"/>
    </source>
</evidence>
<feature type="transmembrane region" description="Helical" evidence="6">
    <location>
        <begin position="166"/>
        <end position="189"/>
    </location>
</feature>
<keyword evidence="3 6" id="KW-0812">Transmembrane</keyword>
<keyword evidence="5 6" id="KW-0472">Membrane</keyword>
<gene>
    <name evidence="8" type="ORF">ENT87_00265</name>
    <name evidence="9" type="ORF">ENU30_01710</name>
</gene>
<evidence type="ECO:0000259" key="7">
    <source>
        <dbReference type="Pfam" id="PF00361"/>
    </source>
</evidence>
<feature type="transmembrane region" description="Helical" evidence="6">
    <location>
        <begin position="137"/>
        <end position="154"/>
    </location>
</feature>
<feature type="transmembrane region" description="Helical" evidence="6">
    <location>
        <begin position="112"/>
        <end position="131"/>
    </location>
</feature>
<feature type="transmembrane region" description="Helical" evidence="6">
    <location>
        <begin position="31"/>
        <end position="49"/>
    </location>
</feature>
<dbReference type="GO" id="GO:0042773">
    <property type="term" value="P:ATP synthesis coupled electron transport"/>
    <property type="evidence" value="ECO:0007669"/>
    <property type="project" value="InterPro"/>
</dbReference>
<protein>
    <submittedName>
        <fullName evidence="9">Cation:proton antiporter</fullName>
    </submittedName>
</protein>
<dbReference type="AlphaFoldDB" id="A0A7J3JPJ4"/>
<feature type="domain" description="NADH:quinone oxidoreductase/Mrp antiporter transmembrane" evidence="7">
    <location>
        <begin position="131"/>
        <end position="459"/>
    </location>
</feature>
<evidence type="ECO:0000256" key="5">
    <source>
        <dbReference type="ARBA" id="ARBA00023136"/>
    </source>
</evidence>
<dbReference type="GO" id="GO:0008137">
    <property type="term" value="F:NADH dehydrogenase (ubiquinone) activity"/>
    <property type="evidence" value="ECO:0007669"/>
    <property type="project" value="InterPro"/>
</dbReference>
<dbReference type="InterPro" id="IPR050586">
    <property type="entry name" value="CPA3_Na-H_Antiporter_D"/>
</dbReference>
<feature type="transmembrane region" description="Helical" evidence="6">
    <location>
        <begin position="367"/>
        <end position="391"/>
    </location>
</feature>
<evidence type="ECO:0000256" key="6">
    <source>
        <dbReference type="SAM" id="Phobius"/>
    </source>
</evidence>
<dbReference type="InterPro" id="IPR003918">
    <property type="entry name" value="NADH_UbQ_OxRdtase"/>
</dbReference>
<accession>A0A7J3JPJ4</accession>
<proteinExistence type="predicted"/>
<dbReference type="PANTHER" id="PTHR42703">
    <property type="entry name" value="NADH DEHYDROGENASE"/>
    <property type="match status" value="1"/>
</dbReference>
<keyword evidence="2" id="KW-1003">Cell membrane</keyword>
<feature type="transmembrane region" description="Helical" evidence="6">
    <location>
        <begin position="335"/>
        <end position="355"/>
    </location>
</feature>
<dbReference type="InterPro" id="IPR001750">
    <property type="entry name" value="ND/Mrp_TM"/>
</dbReference>
<dbReference type="PANTHER" id="PTHR42703:SF1">
    <property type="entry name" value="NA(+)_H(+) ANTIPORTER SUBUNIT D1"/>
    <property type="match status" value="1"/>
</dbReference>
<evidence type="ECO:0000313" key="9">
    <source>
        <dbReference type="EMBL" id="HGQ17687.1"/>
    </source>
</evidence>
<dbReference type="Pfam" id="PF00361">
    <property type="entry name" value="Proton_antipo_M"/>
    <property type="match status" value="1"/>
</dbReference>
<evidence type="ECO:0000256" key="4">
    <source>
        <dbReference type="ARBA" id="ARBA00022989"/>
    </source>
</evidence>
<comment type="subcellular location">
    <subcellularLocation>
        <location evidence="1">Cell membrane</location>
        <topology evidence="1">Multi-pass membrane protein</topology>
    </subcellularLocation>
</comment>
<dbReference type="GO" id="GO:0005886">
    <property type="term" value="C:plasma membrane"/>
    <property type="evidence" value="ECO:0007669"/>
    <property type="project" value="UniProtKB-SubCell"/>
</dbReference>
<feature type="transmembrane region" description="Helical" evidence="6">
    <location>
        <begin position="7"/>
        <end position="25"/>
    </location>
</feature>
<evidence type="ECO:0000313" key="8">
    <source>
        <dbReference type="EMBL" id="HGN35976.1"/>
    </source>
</evidence>
<dbReference type="EMBL" id="DTBZ01000042">
    <property type="protein sequence ID" value="HGQ17687.1"/>
    <property type="molecule type" value="Genomic_DNA"/>
</dbReference>